<dbReference type="EMBL" id="JQBT01000033">
    <property type="protein sequence ID" value="KRN78853.1"/>
    <property type="molecule type" value="Genomic_DNA"/>
</dbReference>
<dbReference type="GeneID" id="61249744"/>
<dbReference type="SUPFAM" id="SSF160104">
    <property type="entry name" value="Acetoacetate decarboxylase-like"/>
    <property type="match status" value="1"/>
</dbReference>
<organism evidence="1 2">
    <name type="scientific">Fructilactobacillus lindneri DSM 20690 = JCM 11027</name>
    <dbReference type="NCBI Taxonomy" id="1122148"/>
    <lineage>
        <taxon>Bacteria</taxon>
        <taxon>Bacillati</taxon>
        <taxon>Bacillota</taxon>
        <taxon>Bacilli</taxon>
        <taxon>Lactobacillales</taxon>
        <taxon>Lactobacillaceae</taxon>
        <taxon>Fructilactobacillus</taxon>
    </lineage>
</organism>
<dbReference type="OrthoDB" id="1633687at2"/>
<dbReference type="InterPro" id="IPR023375">
    <property type="entry name" value="ADC_dom_sf"/>
</dbReference>
<dbReference type="RefSeq" id="WP_054646059.1">
    <property type="nucleotide sequence ID" value="NZ_FUXS01000002.1"/>
</dbReference>
<comment type="caution">
    <text evidence="1">The sequence shown here is derived from an EMBL/GenBank/DDBJ whole genome shotgun (WGS) entry which is preliminary data.</text>
</comment>
<evidence type="ECO:0000313" key="2">
    <source>
        <dbReference type="Proteomes" id="UP000051565"/>
    </source>
</evidence>
<name>A0A0R2JU13_9LACO</name>
<protein>
    <submittedName>
        <fullName evidence="1">Acetoacetate decarboxylase</fullName>
    </submittedName>
</protein>
<dbReference type="GO" id="GO:0016829">
    <property type="term" value="F:lyase activity"/>
    <property type="evidence" value="ECO:0007669"/>
    <property type="project" value="InterPro"/>
</dbReference>
<dbReference type="STRING" id="53444.AYR59_02500"/>
<dbReference type="Proteomes" id="UP000051565">
    <property type="component" value="Unassembled WGS sequence"/>
</dbReference>
<dbReference type="InterPro" id="IPR010451">
    <property type="entry name" value="Acetoacetate_decarboxylase"/>
</dbReference>
<dbReference type="AlphaFoldDB" id="A0A0R2JU13"/>
<dbReference type="Pfam" id="PF06314">
    <property type="entry name" value="ADC"/>
    <property type="match status" value="1"/>
</dbReference>
<gene>
    <name evidence="1" type="ORF">IV52_GL001133</name>
</gene>
<sequence length="244" mass="27349">MKKEDLLKQVTTPINDPAFPPAKVKFYNREFVNFVYKTDGKALRKLLPEPLEPIDNQVKFEFIKMPDATGLGNYTEAGQVIPCTFNGKVGEFTLAMYVDNFGAIASGREMASFPKKLAKPEVYVDGDTIVGKLDYGSLRVAQGTMGYRYQPMNLQKATDIITQPSYRLNIMRNYDGSLRICELTESTINDIKVKSAWNSPVRLQLFEHVHAPVADLPVKEIVGGTDIVADLSLGQPKEVYNYLK</sequence>
<dbReference type="PATRIC" id="fig|1122148.6.peg.1160"/>
<keyword evidence="2" id="KW-1185">Reference proteome</keyword>
<dbReference type="Gene3D" id="2.40.400.10">
    <property type="entry name" value="Acetoacetate decarboxylase-like"/>
    <property type="match status" value="1"/>
</dbReference>
<accession>A0A0R2JU13</accession>
<evidence type="ECO:0000313" key="1">
    <source>
        <dbReference type="EMBL" id="KRN78853.1"/>
    </source>
</evidence>
<dbReference type="NCBIfam" id="NF002614">
    <property type="entry name" value="PRK02265.1"/>
    <property type="match status" value="1"/>
</dbReference>
<reference evidence="1 2" key="1">
    <citation type="journal article" date="2015" name="Genome Announc.">
        <title>Expanding the biotechnology potential of lactobacilli through comparative genomics of 213 strains and associated genera.</title>
        <authorList>
            <person name="Sun Z."/>
            <person name="Harris H.M."/>
            <person name="McCann A."/>
            <person name="Guo C."/>
            <person name="Argimon S."/>
            <person name="Zhang W."/>
            <person name="Yang X."/>
            <person name="Jeffery I.B."/>
            <person name="Cooney J.C."/>
            <person name="Kagawa T.F."/>
            <person name="Liu W."/>
            <person name="Song Y."/>
            <person name="Salvetti E."/>
            <person name="Wrobel A."/>
            <person name="Rasinkangas P."/>
            <person name="Parkhill J."/>
            <person name="Rea M.C."/>
            <person name="O'Sullivan O."/>
            <person name="Ritari J."/>
            <person name="Douillard F.P."/>
            <person name="Paul Ross R."/>
            <person name="Yang R."/>
            <person name="Briner A.E."/>
            <person name="Felis G.E."/>
            <person name="de Vos W.M."/>
            <person name="Barrangou R."/>
            <person name="Klaenhammer T.R."/>
            <person name="Caufield P.W."/>
            <person name="Cui Y."/>
            <person name="Zhang H."/>
            <person name="O'Toole P.W."/>
        </authorList>
    </citation>
    <scope>NUCLEOTIDE SEQUENCE [LARGE SCALE GENOMIC DNA]</scope>
    <source>
        <strain evidence="1 2">DSM 20690</strain>
    </source>
</reference>
<proteinExistence type="predicted"/>